<dbReference type="InterPro" id="IPR027417">
    <property type="entry name" value="P-loop_NTPase"/>
</dbReference>
<reference evidence="2 3" key="1">
    <citation type="submission" date="2018-03" db="EMBL/GenBank/DDBJ databases">
        <title>Draft Genome Sequences of the Obligatory Marine Myxobacteria Enhygromyxa salina SWB007.</title>
        <authorList>
            <person name="Poehlein A."/>
            <person name="Moghaddam J.A."/>
            <person name="Harms H."/>
            <person name="Alanjari M."/>
            <person name="Koenig G.M."/>
            <person name="Daniel R."/>
            <person name="Schaeberle T.F."/>
        </authorList>
    </citation>
    <scope>NUCLEOTIDE SEQUENCE [LARGE SCALE GENOMIC DNA]</scope>
    <source>
        <strain evidence="2 3">SWB007</strain>
    </source>
</reference>
<dbReference type="EC" id="2.7.7.7" evidence="2"/>
<evidence type="ECO:0000256" key="1">
    <source>
        <dbReference type="SAM" id="MobiDB-lite"/>
    </source>
</evidence>
<dbReference type="InterPro" id="IPR050238">
    <property type="entry name" value="DNA_Rep/Repair_Clamp_Loader"/>
</dbReference>
<dbReference type="Proteomes" id="UP000238823">
    <property type="component" value="Unassembled WGS sequence"/>
</dbReference>
<dbReference type="GO" id="GO:0006261">
    <property type="term" value="P:DNA-templated DNA replication"/>
    <property type="evidence" value="ECO:0007669"/>
    <property type="project" value="TreeGrafter"/>
</dbReference>
<dbReference type="PANTHER" id="PTHR11669:SF8">
    <property type="entry name" value="DNA POLYMERASE III SUBUNIT DELTA"/>
    <property type="match status" value="1"/>
</dbReference>
<gene>
    <name evidence="2" type="primary">dnaX</name>
    <name evidence="2" type="ORF">ENSA7_31300</name>
</gene>
<feature type="compositionally biased region" description="Basic residues" evidence="1">
    <location>
        <begin position="289"/>
        <end position="302"/>
    </location>
</feature>
<dbReference type="Gene3D" id="3.40.50.300">
    <property type="entry name" value="P-loop containing nucleotide triphosphate hydrolases"/>
    <property type="match status" value="1"/>
</dbReference>
<evidence type="ECO:0000313" key="3">
    <source>
        <dbReference type="Proteomes" id="UP000238823"/>
    </source>
</evidence>
<name>A0A2S9YPU1_9BACT</name>
<feature type="region of interest" description="Disordered" evidence="1">
    <location>
        <begin position="270"/>
        <end position="315"/>
    </location>
</feature>
<proteinExistence type="predicted"/>
<keyword evidence="2" id="KW-0808">Transferase</keyword>
<dbReference type="AlphaFoldDB" id="A0A2S9YPU1"/>
<dbReference type="PANTHER" id="PTHR11669">
    <property type="entry name" value="REPLICATION FACTOR C / DNA POLYMERASE III GAMMA-TAU SUBUNIT"/>
    <property type="match status" value="1"/>
</dbReference>
<dbReference type="EMBL" id="PVNL01000058">
    <property type="protein sequence ID" value="PRQ07115.1"/>
    <property type="molecule type" value="Genomic_DNA"/>
</dbReference>
<evidence type="ECO:0000313" key="2">
    <source>
        <dbReference type="EMBL" id="PRQ07115.1"/>
    </source>
</evidence>
<dbReference type="Pfam" id="PF13177">
    <property type="entry name" value="DNA_pol3_delta2"/>
    <property type="match status" value="1"/>
</dbReference>
<sequence length="384" mass="41353">MGYASRVSQDHGFPGVVGHARVTDMLSRAIERQRLHHGLVFSGPRGIGKATLARGLACALICDVAPARGCGSCDACRRLLSGRHTDLRRLEGQGKTNTIAAEPAREVALRSQHAPFEARAHLIIIDPADRMHPRAAAALLKSIEEPSAGVYWTLIGANRSDILDTILSRCMTIPLEGLSLADTRAVVLAELARDSAGDPIDDARRELAISLADGSPGVALELLRDPSLEPTRELLAATLRALELGPPAVFSGERSPLWSAWNTAVLATADPSAAPDDGDDDEDEVVVVKSKRKPKKAKKSKKSKSDSKASPGRQRAMAGRLAELWLLHLRELLLGREGLHGMPRLHTDSATASHMQSIQQFQTNLARNPNVRLNFEQLLLSLGG</sequence>
<organism evidence="2 3">
    <name type="scientific">Enhygromyxa salina</name>
    <dbReference type="NCBI Taxonomy" id="215803"/>
    <lineage>
        <taxon>Bacteria</taxon>
        <taxon>Pseudomonadati</taxon>
        <taxon>Myxococcota</taxon>
        <taxon>Polyangia</taxon>
        <taxon>Nannocystales</taxon>
        <taxon>Nannocystaceae</taxon>
        <taxon>Enhygromyxa</taxon>
    </lineage>
</organism>
<comment type="caution">
    <text evidence="2">The sequence shown here is derived from an EMBL/GenBank/DDBJ whole genome shotgun (WGS) entry which is preliminary data.</text>
</comment>
<keyword evidence="2" id="KW-0548">Nucleotidyltransferase</keyword>
<dbReference type="SUPFAM" id="SSF52540">
    <property type="entry name" value="P-loop containing nucleoside triphosphate hydrolases"/>
    <property type="match status" value="1"/>
</dbReference>
<feature type="compositionally biased region" description="Acidic residues" evidence="1">
    <location>
        <begin position="276"/>
        <end position="285"/>
    </location>
</feature>
<accession>A0A2S9YPU1</accession>
<dbReference type="GO" id="GO:0003887">
    <property type="term" value="F:DNA-directed DNA polymerase activity"/>
    <property type="evidence" value="ECO:0007669"/>
    <property type="project" value="UniProtKB-EC"/>
</dbReference>
<protein>
    <submittedName>
        <fullName evidence="2">DNA polymerase III subunit tau</fullName>
        <ecNumber evidence="2">2.7.7.7</ecNumber>
    </submittedName>
</protein>